<sequence length="413" mass="45571">MPVPRRNLPLATPFETSDGKTIDMINGERLISRPLRWAMVGGGRTGQVGYKHRTGALRDGNYQLVAGAFDLDAEMGRDFGVNLGVAAERCYPDYRALIAGETARKDGIDVVSIATPNFTHYEITKACLEAGLHVICEKPLFFTVAECDEVARLAEQKGLIVGVTYGYTGHPLVHQMAAMVKKGMLGDIRIVDLQYTHGFNAGDDVGAGEAVKWRTNPRTAGPTFVLGDIGTHLYYLSEIVLPHMKVERLLCDRKAFIPTRAPLEDHATVLMHYDNGARGRLWVSSVNAGNMGSQRYRFIGSRASLEWSDSRPDQLIYQVQGEPERILHHGMPYLEEESLAVDRMGALHTEGLGDSWSNIYLWIAQAIDAANRGDRAFLKTHHYPGIAAGTEGVRWLENCVRSADAGATWVDFA</sequence>
<dbReference type="Pfam" id="PF02894">
    <property type="entry name" value="GFO_IDH_MocA_C"/>
    <property type="match status" value="1"/>
</dbReference>
<evidence type="ECO:0000313" key="3">
    <source>
        <dbReference type="EMBL" id="CUX00053.1"/>
    </source>
</evidence>
<organism evidence="3 4">
    <name type="scientific">Agrobacterium genomosp. 2 str. CFBP 5494</name>
    <dbReference type="NCBI Taxonomy" id="1183436"/>
    <lineage>
        <taxon>Bacteria</taxon>
        <taxon>Pseudomonadati</taxon>
        <taxon>Pseudomonadota</taxon>
        <taxon>Alphaproteobacteria</taxon>
        <taxon>Hyphomicrobiales</taxon>
        <taxon>Rhizobiaceae</taxon>
        <taxon>Rhizobium/Agrobacterium group</taxon>
        <taxon>Agrobacterium</taxon>
        <taxon>Agrobacterium tumefaciens complex</taxon>
    </lineage>
</organism>
<dbReference type="InterPro" id="IPR004104">
    <property type="entry name" value="Gfo/Idh/MocA-like_OxRdtase_C"/>
</dbReference>
<evidence type="ECO:0000259" key="2">
    <source>
        <dbReference type="Pfam" id="PF02894"/>
    </source>
</evidence>
<protein>
    <submittedName>
        <fullName evidence="3">Uncharacterized oxidoreductase YfiI</fullName>
        <ecNumber evidence="3">1.-.-.-</ecNumber>
    </submittedName>
</protein>
<dbReference type="InterPro" id="IPR000683">
    <property type="entry name" value="Gfo/Idh/MocA-like_OxRdtase_N"/>
</dbReference>
<dbReference type="PANTHER" id="PTHR43708:SF3">
    <property type="entry name" value="OXIDOREDUCTASE"/>
    <property type="match status" value="1"/>
</dbReference>
<dbReference type="GO" id="GO:0000166">
    <property type="term" value="F:nucleotide binding"/>
    <property type="evidence" value="ECO:0007669"/>
    <property type="project" value="InterPro"/>
</dbReference>
<dbReference type="Gene3D" id="3.30.360.10">
    <property type="entry name" value="Dihydrodipicolinate Reductase, domain 2"/>
    <property type="match status" value="1"/>
</dbReference>
<feature type="domain" description="Gfo/Idh/MocA-like oxidoreductase N-terminal" evidence="1">
    <location>
        <begin position="35"/>
        <end position="165"/>
    </location>
</feature>
<dbReference type="SUPFAM" id="SSF51735">
    <property type="entry name" value="NAD(P)-binding Rossmann-fold domains"/>
    <property type="match status" value="1"/>
</dbReference>
<evidence type="ECO:0000313" key="4">
    <source>
        <dbReference type="Proteomes" id="UP000191933"/>
    </source>
</evidence>
<keyword evidence="4" id="KW-1185">Reference proteome</keyword>
<keyword evidence="3" id="KW-0560">Oxidoreductase</keyword>
<dbReference type="PANTHER" id="PTHR43708">
    <property type="entry name" value="CONSERVED EXPRESSED OXIDOREDUCTASE (EUROFUNG)"/>
    <property type="match status" value="1"/>
</dbReference>
<dbReference type="GO" id="GO:0016491">
    <property type="term" value="F:oxidoreductase activity"/>
    <property type="evidence" value="ECO:0007669"/>
    <property type="project" value="UniProtKB-KW"/>
</dbReference>
<dbReference type="InterPro" id="IPR051317">
    <property type="entry name" value="Gfo/Idh/MocA_oxidoreduct"/>
</dbReference>
<proteinExistence type="predicted"/>
<dbReference type="InterPro" id="IPR036291">
    <property type="entry name" value="NAD(P)-bd_dom_sf"/>
</dbReference>
<dbReference type="EC" id="1.-.-.-" evidence="3"/>
<feature type="domain" description="Gfo/Idh/MocA-like oxidoreductase C-terminal" evidence="2">
    <location>
        <begin position="179"/>
        <end position="411"/>
    </location>
</feature>
<comment type="caution">
    <text evidence="3">The sequence shown here is derived from an EMBL/GenBank/DDBJ whole genome shotgun (WGS) entry which is preliminary data.</text>
</comment>
<dbReference type="SUPFAM" id="SSF55347">
    <property type="entry name" value="Glyceraldehyde-3-phosphate dehydrogenase-like, C-terminal domain"/>
    <property type="match status" value="1"/>
</dbReference>
<dbReference type="Proteomes" id="UP000191933">
    <property type="component" value="Unassembled WGS sequence"/>
</dbReference>
<name>A0A9W5F2U5_9HYPH</name>
<dbReference type="Pfam" id="PF01408">
    <property type="entry name" value="GFO_IDH_MocA"/>
    <property type="match status" value="1"/>
</dbReference>
<dbReference type="EMBL" id="FBVY01000037">
    <property type="protein sequence ID" value="CUX00053.1"/>
    <property type="molecule type" value="Genomic_DNA"/>
</dbReference>
<evidence type="ECO:0000259" key="1">
    <source>
        <dbReference type="Pfam" id="PF01408"/>
    </source>
</evidence>
<dbReference type="Gene3D" id="3.40.50.720">
    <property type="entry name" value="NAD(P)-binding Rossmann-like Domain"/>
    <property type="match status" value="1"/>
</dbReference>
<gene>
    <name evidence="3" type="primary">yfiI</name>
    <name evidence="3" type="ORF">AGR2A_Lc80106</name>
</gene>
<accession>A0A9W5F2U5</accession>
<reference evidence="3 4" key="1">
    <citation type="submission" date="2016-01" db="EMBL/GenBank/DDBJ databases">
        <authorList>
            <person name="Regsiter A."/>
            <person name="william w."/>
        </authorList>
    </citation>
    <scope>NUCLEOTIDE SEQUENCE [LARGE SCALE GENOMIC DNA]</scope>
    <source>
        <strain evidence="3 4">CFBP 5494</strain>
    </source>
</reference>
<dbReference type="AlphaFoldDB" id="A0A9W5F2U5"/>